<dbReference type="GO" id="GO:0070773">
    <property type="term" value="F:protein-N-terminal glutamine amidohydrolase activity"/>
    <property type="evidence" value="ECO:0007669"/>
    <property type="project" value="InterPro"/>
</dbReference>
<dbReference type="EMBL" id="HG937694">
    <property type="protein sequence ID" value="CDP37105.1"/>
    <property type="molecule type" value="Genomic_DNA"/>
</dbReference>
<dbReference type="SUPFAM" id="SSF56317">
    <property type="entry name" value="Carbon-nitrogen hydrolase"/>
    <property type="match status" value="1"/>
</dbReference>
<accession>A0A060T7K6</accession>
<name>A0A060T7K6_BLAAD</name>
<organism evidence="2">
    <name type="scientific">Blastobotrys adeninivorans</name>
    <name type="common">Yeast</name>
    <name type="synonym">Arxula adeninivorans</name>
    <dbReference type="NCBI Taxonomy" id="409370"/>
    <lineage>
        <taxon>Eukaryota</taxon>
        <taxon>Fungi</taxon>
        <taxon>Dikarya</taxon>
        <taxon>Ascomycota</taxon>
        <taxon>Saccharomycotina</taxon>
        <taxon>Dipodascomycetes</taxon>
        <taxon>Dipodascales</taxon>
        <taxon>Trichomonascaceae</taxon>
        <taxon>Blastobotrys</taxon>
    </lineage>
</organism>
<dbReference type="InterPro" id="IPR036526">
    <property type="entry name" value="C-N_Hydrolase_sf"/>
</dbReference>
<dbReference type="Gene3D" id="3.60.110.10">
    <property type="entry name" value="Carbon-nitrogen hydrolase"/>
    <property type="match status" value="1"/>
</dbReference>
<dbReference type="InterPro" id="IPR003010">
    <property type="entry name" value="C-N_Hydrolase"/>
</dbReference>
<protein>
    <submittedName>
        <fullName evidence="2">ARAD1D03806p</fullName>
    </submittedName>
</protein>
<dbReference type="InterPro" id="IPR039703">
    <property type="entry name" value="Nta1"/>
</dbReference>
<reference evidence="2" key="2">
    <citation type="submission" date="2014-06" db="EMBL/GenBank/DDBJ databases">
        <title>The complete genome of Blastobotrys (Arxula) adeninivorans LS3 - a yeast of biotechnological interest.</title>
        <authorList>
            <person name="Kunze G."/>
            <person name="Gaillardin C."/>
            <person name="Czernicka M."/>
            <person name="Durrens P."/>
            <person name="Martin T."/>
            <person name="Boer E."/>
            <person name="Gabaldon T."/>
            <person name="Cruz J."/>
            <person name="Talla E."/>
            <person name="Marck C."/>
            <person name="Goffeau A."/>
            <person name="Barbe V."/>
            <person name="Baret P."/>
            <person name="Baronian K."/>
            <person name="Beier S."/>
            <person name="Bleykasten C."/>
            <person name="Bode R."/>
            <person name="Casaregola S."/>
            <person name="Despons L."/>
            <person name="Fairhead C."/>
            <person name="Giersberg M."/>
            <person name="Gierski P."/>
            <person name="Hahnel U."/>
            <person name="Hartmann A."/>
            <person name="Jankowska D."/>
            <person name="Jubin C."/>
            <person name="Jung P."/>
            <person name="Lafontaine I."/>
            <person name="Leh-Louis V."/>
            <person name="Lemaire M."/>
            <person name="Marcet-Houben M."/>
            <person name="Mascher M."/>
            <person name="Morel G."/>
            <person name="Richard G.-F."/>
            <person name="Riechen J."/>
            <person name="Sacerdot C."/>
            <person name="Sarkar A."/>
            <person name="Savel G."/>
            <person name="Schacherer J."/>
            <person name="Sherman D."/>
            <person name="Straub M.-L."/>
            <person name="Stein N."/>
            <person name="Thierry A."/>
            <person name="Trautwein-Schult A."/>
            <person name="Westhof E."/>
            <person name="Worch S."/>
            <person name="Dujon B."/>
            <person name="Souciet J.-L."/>
            <person name="Wincker P."/>
            <person name="Scholz U."/>
            <person name="Neuveglise N."/>
        </authorList>
    </citation>
    <scope>NUCLEOTIDE SEQUENCE</scope>
    <source>
        <strain evidence="2">LS3</strain>
    </source>
</reference>
<evidence type="ECO:0000259" key="1">
    <source>
        <dbReference type="PROSITE" id="PS50263"/>
    </source>
</evidence>
<dbReference type="PROSITE" id="PS50263">
    <property type="entry name" value="CN_HYDROLASE"/>
    <property type="match status" value="1"/>
</dbReference>
<dbReference type="PhylomeDB" id="A0A060T7K6"/>
<dbReference type="Pfam" id="PF00795">
    <property type="entry name" value="CN_hydrolase"/>
    <property type="match status" value="1"/>
</dbReference>
<dbReference type="GO" id="GO:0030163">
    <property type="term" value="P:protein catabolic process"/>
    <property type="evidence" value="ECO:0007669"/>
    <property type="project" value="TreeGrafter"/>
</dbReference>
<gene>
    <name evidence="2" type="ORF">GNLVRS02_ARAD1D03806g</name>
</gene>
<sequence length="309" mass="34379">MVKLRIAVLQLNPRIGHLGANIERAEHILSTQLANRRCDLLVLPEFALTGYKFNSAKDIDPYLELEGKGPSGNWASKISKRLGCHTLIGYPERDVTANKTFNSASMFGPSGDLMFTHRKAFLYDTDEQFGCSEGSHEFQSHGPLASLANLKVQVGICMDLNPYKFQAPFDAFEFSSAAKENGANLVLCPMNWLHTQSPSLEADQPENERVKAAEELVSKLDGDRLNIETVNYWALRMRPFLKPTDSEKRVVFVACNRCGREDDVVYAGSSSIMTFKGNTTGLMSEAIEFHGGLSQVQEGLMYQEVDIDN</sequence>
<evidence type="ECO:0000313" key="2">
    <source>
        <dbReference type="EMBL" id="CDP37105.1"/>
    </source>
</evidence>
<reference evidence="2" key="1">
    <citation type="submission" date="2014-02" db="EMBL/GenBank/DDBJ databases">
        <authorList>
            <person name="Genoscope - CEA"/>
        </authorList>
    </citation>
    <scope>NUCLEOTIDE SEQUENCE</scope>
    <source>
        <strain evidence="2">LS3</strain>
    </source>
</reference>
<dbReference type="GO" id="GO:0008418">
    <property type="term" value="F:protein-N-terminal asparagine amidohydrolase activity"/>
    <property type="evidence" value="ECO:0007669"/>
    <property type="project" value="InterPro"/>
</dbReference>
<dbReference type="PANTHER" id="PTHR11750">
    <property type="entry name" value="PROTEIN N-TERMINAL AMIDASE"/>
    <property type="match status" value="1"/>
</dbReference>
<dbReference type="AlphaFoldDB" id="A0A060T7K6"/>
<proteinExistence type="predicted"/>
<dbReference type="PANTHER" id="PTHR11750:SF26">
    <property type="entry name" value="PROTEIN N-TERMINAL AMIDASE"/>
    <property type="match status" value="1"/>
</dbReference>
<feature type="domain" description="CN hydrolase" evidence="1">
    <location>
        <begin position="4"/>
        <end position="307"/>
    </location>
</feature>